<dbReference type="SMART" id="SM00355">
    <property type="entry name" value="ZnF_C2H2"/>
    <property type="match status" value="2"/>
</dbReference>
<feature type="compositionally biased region" description="Low complexity" evidence="10">
    <location>
        <begin position="37"/>
        <end position="79"/>
    </location>
</feature>
<evidence type="ECO:0000256" key="10">
    <source>
        <dbReference type="SAM" id="MobiDB-lite"/>
    </source>
</evidence>
<evidence type="ECO:0000256" key="8">
    <source>
        <dbReference type="ARBA" id="ARBA00023242"/>
    </source>
</evidence>
<feature type="region of interest" description="Disordered" evidence="10">
    <location>
        <begin position="138"/>
        <end position="159"/>
    </location>
</feature>
<evidence type="ECO:0000256" key="9">
    <source>
        <dbReference type="PROSITE-ProRule" id="PRU00042"/>
    </source>
</evidence>
<dbReference type="RefSeq" id="XP_066830771.1">
    <property type="nucleotide sequence ID" value="XM_066973987.1"/>
</dbReference>
<evidence type="ECO:0000259" key="11">
    <source>
        <dbReference type="PROSITE" id="PS50157"/>
    </source>
</evidence>
<keyword evidence="3" id="KW-0677">Repeat</keyword>
<keyword evidence="7" id="KW-0804">Transcription</keyword>
<keyword evidence="4 9" id="KW-0863">Zinc-finger</keyword>
<feature type="region of interest" description="Disordered" evidence="10">
    <location>
        <begin position="1"/>
        <end position="92"/>
    </location>
</feature>
<feature type="region of interest" description="Disordered" evidence="10">
    <location>
        <begin position="174"/>
        <end position="291"/>
    </location>
</feature>
<dbReference type="PROSITE" id="PS00028">
    <property type="entry name" value="ZINC_FINGER_C2H2_1"/>
    <property type="match status" value="2"/>
</dbReference>
<comment type="subcellular location">
    <subcellularLocation>
        <location evidence="1">Nucleus</location>
    </subcellularLocation>
</comment>
<evidence type="ECO:0000313" key="13">
    <source>
        <dbReference type="Proteomes" id="UP001497383"/>
    </source>
</evidence>
<keyword evidence="2" id="KW-0479">Metal-binding</keyword>
<feature type="domain" description="C2H2-type" evidence="11">
    <location>
        <begin position="90"/>
        <end position="117"/>
    </location>
</feature>
<dbReference type="Proteomes" id="UP001497383">
    <property type="component" value="Chromosome 4"/>
</dbReference>
<evidence type="ECO:0000256" key="3">
    <source>
        <dbReference type="ARBA" id="ARBA00022737"/>
    </source>
</evidence>
<dbReference type="EMBL" id="OZ022408">
    <property type="protein sequence ID" value="CAK9439733.1"/>
    <property type="molecule type" value="Genomic_DNA"/>
</dbReference>
<name>A0ABP0ZNA5_9ASCO</name>
<protein>
    <recommendedName>
        <fullName evidence="11">C2H2-type domain-containing protein</fullName>
    </recommendedName>
</protein>
<evidence type="ECO:0000256" key="2">
    <source>
        <dbReference type="ARBA" id="ARBA00022723"/>
    </source>
</evidence>
<dbReference type="Pfam" id="PF00096">
    <property type="entry name" value="zf-C2H2"/>
    <property type="match status" value="2"/>
</dbReference>
<dbReference type="PROSITE" id="PS50157">
    <property type="entry name" value="ZINC_FINGER_C2H2_2"/>
    <property type="match status" value="2"/>
</dbReference>
<organism evidence="12 13">
    <name type="scientific">Lodderomyces beijingensis</name>
    <dbReference type="NCBI Taxonomy" id="1775926"/>
    <lineage>
        <taxon>Eukaryota</taxon>
        <taxon>Fungi</taxon>
        <taxon>Dikarya</taxon>
        <taxon>Ascomycota</taxon>
        <taxon>Saccharomycotina</taxon>
        <taxon>Pichiomycetes</taxon>
        <taxon>Debaryomycetaceae</taxon>
        <taxon>Candida/Lodderomyces clade</taxon>
        <taxon>Lodderomyces</taxon>
    </lineage>
</organism>
<dbReference type="InterPro" id="IPR013087">
    <property type="entry name" value="Znf_C2H2_type"/>
</dbReference>
<evidence type="ECO:0000256" key="5">
    <source>
        <dbReference type="ARBA" id="ARBA00022833"/>
    </source>
</evidence>
<keyword evidence="6" id="KW-0805">Transcription regulation</keyword>
<evidence type="ECO:0000256" key="7">
    <source>
        <dbReference type="ARBA" id="ARBA00023163"/>
    </source>
</evidence>
<reference evidence="12 13" key="1">
    <citation type="submission" date="2024-03" db="EMBL/GenBank/DDBJ databases">
        <authorList>
            <person name="Brejova B."/>
        </authorList>
    </citation>
    <scope>NUCLEOTIDE SEQUENCE [LARGE SCALE GENOMIC DNA]</scope>
    <source>
        <strain evidence="12 13">CBS 14171</strain>
    </source>
</reference>
<feature type="region of interest" description="Disordered" evidence="10">
    <location>
        <begin position="466"/>
        <end position="505"/>
    </location>
</feature>
<dbReference type="SUPFAM" id="SSF57667">
    <property type="entry name" value="beta-beta-alpha zinc fingers"/>
    <property type="match status" value="1"/>
</dbReference>
<accession>A0ABP0ZNA5</accession>
<evidence type="ECO:0000256" key="6">
    <source>
        <dbReference type="ARBA" id="ARBA00023015"/>
    </source>
</evidence>
<gene>
    <name evidence="12" type="ORF">LODBEIA_P38330</name>
</gene>
<keyword evidence="5" id="KW-0862">Zinc</keyword>
<dbReference type="PANTHER" id="PTHR47428">
    <property type="entry name" value="REGULATORY PROTEIN MIG1-RELATED"/>
    <property type="match status" value="1"/>
</dbReference>
<feature type="compositionally biased region" description="Basic and acidic residues" evidence="10">
    <location>
        <begin position="82"/>
        <end position="92"/>
    </location>
</feature>
<keyword evidence="13" id="KW-1185">Reference proteome</keyword>
<feature type="compositionally biased region" description="Polar residues" evidence="10">
    <location>
        <begin position="221"/>
        <end position="232"/>
    </location>
</feature>
<feature type="compositionally biased region" description="Polar residues" evidence="10">
    <location>
        <begin position="1"/>
        <end position="12"/>
    </location>
</feature>
<dbReference type="InterPro" id="IPR051007">
    <property type="entry name" value="creA/MIG_C2H2-ZnF"/>
</dbReference>
<feature type="compositionally biased region" description="Polar residues" evidence="10">
    <location>
        <begin position="27"/>
        <end position="36"/>
    </location>
</feature>
<dbReference type="InterPro" id="IPR036236">
    <property type="entry name" value="Znf_C2H2_sf"/>
</dbReference>
<dbReference type="Gene3D" id="3.30.160.60">
    <property type="entry name" value="Classic Zinc Finger"/>
    <property type="match status" value="2"/>
</dbReference>
<feature type="domain" description="C2H2-type" evidence="11">
    <location>
        <begin position="118"/>
        <end position="147"/>
    </location>
</feature>
<feature type="compositionally biased region" description="Polar residues" evidence="10">
    <location>
        <begin position="569"/>
        <end position="588"/>
    </location>
</feature>
<evidence type="ECO:0000256" key="4">
    <source>
        <dbReference type="ARBA" id="ARBA00022771"/>
    </source>
</evidence>
<feature type="compositionally biased region" description="Low complexity" evidence="10">
    <location>
        <begin position="202"/>
        <end position="216"/>
    </location>
</feature>
<keyword evidence="8" id="KW-0539">Nucleus</keyword>
<evidence type="ECO:0000256" key="1">
    <source>
        <dbReference type="ARBA" id="ARBA00004123"/>
    </source>
</evidence>
<feature type="region of interest" description="Disordered" evidence="10">
    <location>
        <begin position="533"/>
        <end position="602"/>
    </location>
</feature>
<feature type="compositionally biased region" description="Low complexity" evidence="10">
    <location>
        <begin position="533"/>
        <end position="547"/>
    </location>
</feature>
<feature type="compositionally biased region" description="Polar residues" evidence="10">
    <location>
        <begin position="265"/>
        <end position="287"/>
    </location>
</feature>
<dbReference type="GeneID" id="92209029"/>
<evidence type="ECO:0000313" key="12">
    <source>
        <dbReference type="EMBL" id="CAK9439733.1"/>
    </source>
</evidence>
<sequence length="602" mass="65928">MMVGEQRQQQQPVGHGHGRSPVFEASYMQQQQQANFSSSSSSSSSSESTPVAIAMAAAASTAAASSKNSQTSSSGSSSSKNSKRDGTRPYKCPHCDKAFHRLEHQTRHIRTHTGEKPHLCKFPGCSKKFSRSDELTRHLRIHANPNSRKNKKSSSLLDLNKSDARDQIVFETIIDDGQKSAPSQASKQAEPGTASYHDNTGNNNNNNNSNPNNSSPPSSPLMSTIQIKGQSQQEDHALETKHPQQPQPLTPNATPTLKPKARRSGSANHIPTATTTTNKENQDSSVSMAKHPSSIDILASAATQELQIMESSKSLPSLTDHFKLKQRLLNLPTNAITSNFTLSSPSPATTKFSFHTSNYDSTPSTSASNLYPIFHSNNNNNSNNNNHESLQYLSNVASRFSSNPSNQFTRMISIQDNFINNNNNNNATIQPQPRRKTHISHDSDIDYIRQKLKKSRPNSPKFYQYGNNNSFHGTTAHHSNQYNHSNQHHHQQQHQTLPNSPILGLSTNSTPLISANNSCTNLTLLTMTPVVKTTSTTTNSTTNRSSNGAVGFNISPSLNRSITPPPLHRSQSPKSHLNSTTPKISPHSNDALPSFKSLNLPM</sequence>
<dbReference type="PANTHER" id="PTHR47428:SF1">
    <property type="entry name" value="REGULATORY PROTEIN MIG1-RELATED"/>
    <property type="match status" value="1"/>
</dbReference>
<proteinExistence type="predicted"/>
<feature type="compositionally biased region" description="Basic and acidic residues" evidence="10">
    <location>
        <begin position="233"/>
        <end position="242"/>
    </location>
</feature>